<dbReference type="GO" id="GO:0005483">
    <property type="term" value="F:soluble NSF attachment protein activity"/>
    <property type="evidence" value="ECO:0007669"/>
    <property type="project" value="TreeGrafter"/>
</dbReference>
<evidence type="ECO:0000313" key="4">
    <source>
        <dbReference type="EMBL" id="CAF1146851.1"/>
    </source>
</evidence>
<comment type="caution">
    <text evidence="5">The sequence shown here is derived from an EMBL/GenBank/DDBJ whole genome shotgun (WGS) entry which is preliminary data.</text>
</comment>
<dbReference type="GO" id="GO:0019905">
    <property type="term" value="F:syntaxin binding"/>
    <property type="evidence" value="ECO:0007669"/>
    <property type="project" value="TreeGrafter"/>
</dbReference>
<dbReference type="PANTHER" id="PTHR13768:SF8">
    <property type="entry name" value="ALPHA-SOLUBLE NSF ATTACHMENT PROTEIN"/>
    <property type="match status" value="1"/>
</dbReference>
<dbReference type="PANTHER" id="PTHR13768">
    <property type="entry name" value="SOLUBLE NSF ATTACHMENT PROTEIN SNAP"/>
    <property type="match status" value="1"/>
</dbReference>
<dbReference type="Gene3D" id="1.25.40.10">
    <property type="entry name" value="Tetratricopeptide repeat domain"/>
    <property type="match status" value="1"/>
</dbReference>
<keyword evidence="2" id="KW-0813">Transport</keyword>
<dbReference type="PRINTS" id="PR00448">
    <property type="entry name" value="NSFATTACHMNT"/>
</dbReference>
<dbReference type="Proteomes" id="UP000682733">
    <property type="component" value="Unassembled WGS sequence"/>
</dbReference>
<evidence type="ECO:0008006" key="9">
    <source>
        <dbReference type="Google" id="ProtNLM"/>
    </source>
</evidence>
<dbReference type="EMBL" id="CAJOBC010009857">
    <property type="protein sequence ID" value="CAF3998154.1"/>
    <property type="molecule type" value="Genomic_DNA"/>
</dbReference>
<dbReference type="OrthoDB" id="9984275at2759"/>
<dbReference type="GO" id="GO:0031201">
    <property type="term" value="C:SNARE complex"/>
    <property type="evidence" value="ECO:0007669"/>
    <property type="project" value="TreeGrafter"/>
</dbReference>
<evidence type="ECO:0000313" key="8">
    <source>
        <dbReference type="Proteomes" id="UP000663829"/>
    </source>
</evidence>
<dbReference type="InterPro" id="IPR000744">
    <property type="entry name" value="NSF_attach"/>
</dbReference>
<evidence type="ECO:0000313" key="5">
    <source>
        <dbReference type="EMBL" id="CAF1235829.1"/>
    </source>
</evidence>
<dbReference type="InterPro" id="IPR011990">
    <property type="entry name" value="TPR-like_helical_dom_sf"/>
</dbReference>
<dbReference type="Pfam" id="PF14938">
    <property type="entry name" value="SNAP"/>
    <property type="match status" value="1"/>
</dbReference>
<accession>A0A814YWE9</accession>
<dbReference type="AlphaFoldDB" id="A0A814YWE9"/>
<protein>
    <recommendedName>
        <fullName evidence="9">Alpha-SNAP</fullName>
    </recommendedName>
</protein>
<dbReference type="Proteomes" id="UP000677228">
    <property type="component" value="Unassembled WGS sequence"/>
</dbReference>
<evidence type="ECO:0000313" key="6">
    <source>
        <dbReference type="EMBL" id="CAF3949138.1"/>
    </source>
</evidence>
<name>A0A814YWE9_9BILA</name>
<dbReference type="EMBL" id="CAJNOK010011716">
    <property type="protein sequence ID" value="CAF1146851.1"/>
    <property type="molecule type" value="Genomic_DNA"/>
</dbReference>
<proteinExistence type="inferred from homology"/>
<evidence type="ECO:0000256" key="3">
    <source>
        <dbReference type="ARBA" id="ARBA00022927"/>
    </source>
</evidence>
<dbReference type="SUPFAM" id="SSF48452">
    <property type="entry name" value="TPR-like"/>
    <property type="match status" value="1"/>
</dbReference>
<dbReference type="Proteomes" id="UP000663829">
    <property type="component" value="Unassembled WGS sequence"/>
</dbReference>
<dbReference type="GO" id="GO:0005774">
    <property type="term" value="C:vacuolar membrane"/>
    <property type="evidence" value="ECO:0007669"/>
    <property type="project" value="TreeGrafter"/>
</dbReference>
<dbReference type="GO" id="GO:0006886">
    <property type="term" value="P:intracellular protein transport"/>
    <property type="evidence" value="ECO:0007669"/>
    <property type="project" value="InterPro"/>
</dbReference>
<dbReference type="EMBL" id="CAJOBA010029151">
    <property type="protein sequence ID" value="CAF3949138.1"/>
    <property type="molecule type" value="Genomic_DNA"/>
</dbReference>
<organism evidence="5 8">
    <name type="scientific">Didymodactylos carnosus</name>
    <dbReference type="NCBI Taxonomy" id="1234261"/>
    <lineage>
        <taxon>Eukaryota</taxon>
        <taxon>Metazoa</taxon>
        <taxon>Spiralia</taxon>
        <taxon>Gnathifera</taxon>
        <taxon>Rotifera</taxon>
        <taxon>Eurotatoria</taxon>
        <taxon>Bdelloidea</taxon>
        <taxon>Philodinida</taxon>
        <taxon>Philodinidae</taxon>
        <taxon>Didymodactylos</taxon>
    </lineage>
</organism>
<reference evidence="5" key="1">
    <citation type="submission" date="2021-02" db="EMBL/GenBank/DDBJ databases">
        <authorList>
            <person name="Nowell W R."/>
        </authorList>
    </citation>
    <scope>NUCLEOTIDE SEQUENCE</scope>
</reference>
<sequence>MAAAKETRTAEVLLSEANKKSRSIGSLFNKVFSNASNALENTRALYMKAGNQAKSEGRYDLAVEAYKKALSGAEQFEQASCYENIAASYMMFEPSKAIGAFQKAAELHCTLNRFPTAAGCLEKAADVYEQCENFEKANECLITAQRFYVQERQKASAGRVKTRMANIRVQQRKFMDAKLLFEEMAELVKDDSLLRYGAKDHYFRAVLCSLCIDVDNGQIVFDQYTADNPSFDNYQPEVKLLRNLIQCVRDGNKEQYVQYIKDSPLASIKNDKYIKILIEDIKQKIDGDIDLK</sequence>
<dbReference type="Proteomes" id="UP000681722">
    <property type="component" value="Unassembled WGS sequence"/>
</dbReference>
<comment type="similarity">
    <text evidence="1">Belongs to the SNAP family.</text>
</comment>
<dbReference type="EMBL" id="CAJNOQ010009852">
    <property type="protein sequence ID" value="CAF1235829.1"/>
    <property type="molecule type" value="Genomic_DNA"/>
</dbReference>
<gene>
    <name evidence="5" type="ORF">GPM918_LOCUS25407</name>
    <name evidence="4" type="ORF">OVA965_LOCUS21404</name>
    <name evidence="7" type="ORF">SRO942_LOCUS25412</name>
    <name evidence="6" type="ORF">TMI583_LOCUS22046</name>
</gene>
<keyword evidence="3" id="KW-0653">Protein transport</keyword>
<evidence type="ECO:0000256" key="1">
    <source>
        <dbReference type="ARBA" id="ARBA00010050"/>
    </source>
</evidence>
<evidence type="ECO:0000313" key="7">
    <source>
        <dbReference type="EMBL" id="CAF3998154.1"/>
    </source>
</evidence>
<evidence type="ECO:0000256" key="2">
    <source>
        <dbReference type="ARBA" id="ARBA00022448"/>
    </source>
</evidence>
<dbReference type="GO" id="GO:0035494">
    <property type="term" value="P:SNARE complex disassembly"/>
    <property type="evidence" value="ECO:0007669"/>
    <property type="project" value="TreeGrafter"/>
</dbReference>
<keyword evidence="8" id="KW-1185">Reference proteome</keyword>